<protein>
    <submittedName>
        <fullName evidence="1">Uncharacterized protein</fullName>
    </submittedName>
</protein>
<dbReference type="HOGENOM" id="CLU_3171507_0_0_10"/>
<comment type="caution">
    <text evidence="1">The sequence shown here is derived from an EMBL/GenBank/DDBJ whole genome shotgun (WGS) entry which is preliminary data.</text>
</comment>
<proteinExistence type="predicted"/>
<accession>A0A0E2M811</accession>
<sequence length="47" mass="5238">MHNFPESSRRRENQILGSAAALSVAYRTLAQNNNFATSVKSKNKSNQ</sequence>
<gene>
    <name evidence="1" type="ORF">HMPREF1555_00202</name>
</gene>
<evidence type="ECO:0000313" key="1">
    <source>
        <dbReference type="EMBL" id="ERJ68767.1"/>
    </source>
</evidence>
<reference evidence="1 2" key="1">
    <citation type="submission" date="2013-06" db="EMBL/GenBank/DDBJ databases">
        <authorList>
            <person name="Weinstock G."/>
            <person name="Sodergren E."/>
            <person name="Lobos E.A."/>
            <person name="Fulton L."/>
            <person name="Fulton R."/>
            <person name="Courtney L."/>
            <person name="Fronick C."/>
            <person name="O'Laughlin M."/>
            <person name="Godfrey J."/>
            <person name="Wilson R.M."/>
            <person name="Miner T."/>
            <person name="Farmer C."/>
            <person name="Delehaunty K."/>
            <person name="Cordes M."/>
            <person name="Minx P."/>
            <person name="Tomlinson C."/>
            <person name="Chen J."/>
            <person name="Wollam A."/>
            <person name="Pepin K.H."/>
            <person name="Bhonagiri V."/>
            <person name="Zhang X."/>
            <person name="Warren W."/>
            <person name="Mitreva M."/>
            <person name="Mardis E.R."/>
            <person name="Wilson R.K."/>
        </authorList>
    </citation>
    <scope>NUCLEOTIDE SEQUENCE [LARGE SCALE GENOMIC DNA]</scope>
    <source>
        <strain evidence="1 2">F0570</strain>
    </source>
</reference>
<name>A0A0E2M811_PORGN</name>
<dbReference type="Proteomes" id="UP000016630">
    <property type="component" value="Unassembled WGS sequence"/>
</dbReference>
<dbReference type="EMBL" id="AWUW01000013">
    <property type="protein sequence ID" value="ERJ68767.1"/>
    <property type="molecule type" value="Genomic_DNA"/>
</dbReference>
<organism evidence="1 2">
    <name type="scientific">Porphyromonas gingivalis F0570</name>
    <dbReference type="NCBI Taxonomy" id="1227271"/>
    <lineage>
        <taxon>Bacteria</taxon>
        <taxon>Pseudomonadati</taxon>
        <taxon>Bacteroidota</taxon>
        <taxon>Bacteroidia</taxon>
        <taxon>Bacteroidales</taxon>
        <taxon>Porphyromonadaceae</taxon>
        <taxon>Porphyromonas</taxon>
    </lineage>
</organism>
<dbReference type="AlphaFoldDB" id="A0A0E2M811"/>
<dbReference type="PATRIC" id="fig|1227271.3.peg.185"/>
<evidence type="ECO:0000313" key="2">
    <source>
        <dbReference type="Proteomes" id="UP000016630"/>
    </source>
</evidence>